<dbReference type="EMBL" id="KV425565">
    <property type="protein sequence ID" value="KZT26769.1"/>
    <property type="molecule type" value="Genomic_DNA"/>
</dbReference>
<dbReference type="InParanoid" id="A0A165TJP3"/>
<protein>
    <submittedName>
        <fullName evidence="2">Uncharacterized protein</fullName>
    </submittedName>
</protein>
<organism evidence="2 3">
    <name type="scientific">Neolentinus lepideus HHB14362 ss-1</name>
    <dbReference type="NCBI Taxonomy" id="1314782"/>
    <lineage>
        <taxon>Eukaryota</taxon>
        <taxon>Fungi</taxon>
        <taxon>Dikarya</taxon>
        <taxon>Basidiomycota</taxon>
        <taxon>Agaricomycotina</taxon>
        <taxon>Agaricomycetes</taxon>
        <taxon>Gloeophyllales</taxon>
        <taxon>Gloeophyllaceae</taxon>
        <taxon>Neolentinus</taxon>
    </lineage>
</organism>
<sequence>MFRRRMVAPISEPLSSLPERPMFHTISHAGFPEIRPRIFPSHRHTTPFSTIGFRNSPICRMWLEFKTTESAILMSSDASILSFLLTPPLPLSGRNRDQSKQSTVVRGHFSLSHLRSLIVLYSHSSTVHTTDLASSTPTFSRKDIVIIASRSVVIMVFGVAFITVRRKHKTQEQCEEDAEKCNSSIFSRSKGLIRPTKAGRHREHIITPFMGRRFSVVHIAPQYNTVVEPRPVAYQRQDGTWGVDSPGVSPTSCHSSVDARPTPPSPVSHPSPRRVASQPEMRARPQPGQSVAPTYPPGISRSSTPGSYTSSSRSSTATMEQRNERLREQRALQARHAYSRPPVPPLPPLPPPPPYTP</sequence>
<accession>A0A165TJP3</accession>
<feature type="region of interest" description="Disordered" evidence="1">
    <location>
        <begin position="237"/>
        <end position="357"/>
    </location>
</feature>
<feature type="compositionally biased region" description="Pro residues" evidence="1">
    <location>
        <begin position="341"/>
        <end position="357"/>
    </location>
</feature>
<evidence type="ECO:0000313" key="2">
    <source>
        <dbReference type="EMBL" id="KZT26769.1"/>
    </source>
</evidence>
<dbReference type="Proteomes" id="UP000076761">
    <property type="component" value="Unassembled WGS sequence"/>
</dbReference>
<dbReference type="AlphaFoldDB" id="A0A165TJP3"/>
<dbReference type="OrthoDB" id="10265549at2759"/>
<evidence type="ECO:0000313" key="3">
    <source>
        <dbReference type="Proteomes" id="UP000076761"/>
    </source>
</evidence>
<gene>
    <name evidence="2" type="ORF">NEOLEDRAFT_1168638</name>
</gene>
<feature type="compositionally biased region" description="Basic and acidic residues" evidence="1">
    <location>
        <begin position="321"/>
        <end position="330"/>
    </location>
</feature>
<keyword evidence="3" id="KW-1185">Reference proteome</keyword>
<proteinExistence type="predicted"/>
<name>A0A165TJP3_9AGAM</name>
<feature type="compositionally biased region" description="Low complexity" evidence="1">
    <location>
        <begin position="300"/>
        <end position="318"/>
    </location>
</feature>
<evidence type="ECO:0000256" key="1">
    <source>
        <dbReference type="SAM" id="MobiDB-lite"/>
    </source>
</evidence>
<reference evidence="2 3" key="1">
    <citation type="journal article" date="2016" name="Mol. Biol. Evol.">
        <title>Comparative Genomics of Early-Diverging Mushroom-Forming Fungi Provides Insights into the Origins of Lignocellulose Decay Capabilities.</title>
        <authorList>
            <person name="Nagy L.G."/>
            <person name="Riley R."/>
            <person name="Tritt A."/>
            <person name="Adam C."/>
            <person name="Daum C."/>
            <person name="Floudas D."/>
            <person name="Sun H."/>
            <person name="Yadav J.S."/>
            <person name="Pangilinan J."/>
            <person name="Larsson K.H."/>
            <person name="Matsuura K."/>
            <person name="Barry K."/>
            <person name="Labutti K."/>
            <person name="Kuo R."/>
            <person name="Ohm R.A."/>
            <person name="Bhattacharya S.S."/>
            <person name="Shirouzu T."/>
            <person name="Yoshinaga Y."/>
            <person name="Martin F.M."/>
            <person name="Grigoriev I.V."/>
            <person name="Hibbett D.S."/>
        </authorList>
    </citation>
    <scope>NUCLEOTIDE SEQUENCE [LARGE SCALE GENOMIC DNA]</scope>
    <source>
        <strain evidence="2 3">HHB14362 ss-1</strain>
    </source>
</reference>